<feature type="domain" description="YbaK/aminoacyl-tRNA synthetase-associated" evidence="1">
    <location>
        <begin position="31"/>
        <end position="149"/>
    </location>
</feature>
<dbReference type="CDD" id="cd04333">
    <property type="entry name" value="ProX_deacylase"/>
    <property type="match status" value="1"/>
</dbReference>
<dbReference type="AlphaFoldDB" id="A0A8J3E3P3"/>
<dbReference type="PANTHER" id="PTHR30411">
    <property type="entry name" value="CYTOPLASMIC PROTEIN"/>
    <property type="match status" value="1"/>
</dbReference>
<evidence type="ECO:0000313" key="2">
    <source>
        <dbReference type="EMBL" id="GGF08195.1"/>
    </source>
</evidence>
<dbReference type="Pfam" id="PF04073">
    <property type="entry name" value="tRNA_edit"/>
    <property type="match status" value="1"/>
</dbReference>
<keyword evidence="3" id="KW-1185">Reference proteome</keyword>
<dbReference type="EMBL" id="BMJQ01000003">
    <property type="protein sequence ID" value="GGF08195.1"/>
    <property type="molecule type" value="Genomic_DNA"/>
</dbReference>
<evidence type="ECO:0000259" key="1">
    <source>
        <dbReference type="Pfam" id="PF04073"/>
    </source>
</evidence>
<sequence length="158" mass="16142">MTSLTHPGIERVATALAAAGHGGAVRLLPDACRTAAEAAAAIGCAVDQIAKSIIFRAASGQAVLVVTSGGNRVVEQKVVDALGQPVGKADAGFVRETTGFAIGGVAPVAHVQPPIVFIDQDLRQFDEIWAAAGHPHAVFPLTFDDLRRLTGGAIIAVC</sequence>
<name>A0A8J3E3P3_9PROT</name>
<organism evidence="2 3">
    <name type="scientific">Aliidongia dinghuensis</name>
    <dbReference type="NCBI Taxonomy" id="1867774"/>
    <lineage>
        <taxon>Bacteria</taxon>
        <taxon>Pseudomonadati</taxon>
        <taxon>Pseudomonadota</taxon>
        <taxon>Alphaproteobacteria</taxon>
        <taxon>Rhodospirillales</taxon>
        <taxon>Dongiaceae</taxon>
        <taxon>Aliidongia</taxon>
    </lineage>
</organism>
<accession>A0A8J3E3P3</accession>
<protein>
    <submittedName>
        <fullName evidence="2">Cys-tRNA(Pro)/cys-tRNA(Cys) deacylase</fullName>
    </submittedName>
</protein>
<proteinExistence type="predicted"/>
<gene>
    <name evidence="2" type="ORF">GCM10011611_12010</name>
</gene>
<dbReference type="PANTHER" id="PTHR30411:SF1">
    <property type="entry name" value="CYTOPLASMIC PROTEIN"/>
    <property type="match status" value="1"/>
</dbReference>
<dbReference type="Proteomes" id="UP000646365">
    <property type="component" value="Unassembled WGS sequence"/>
</dbReference>
<reference evidence="2" key="2">
    <citation type="submission" date="2020-09" db="EMBL/GenBank/DDBJ databases">
        <authorList>
            <person name="Sun Q."/>
            <person name="Zhou Y."/>
        </authorList>
    </citation>
    <scope>NUCLEOTIDE SEQUENCE</scope>
    <source>
        <strain evidence="2">CGMCC 1.15725</strain>
    </source>
</reference>
<dbReference type="InterPro" id="IPR036754">
    <property type="entry name" value="YbaK/aa-tRNA-synt-asso_dom_sf"/>
</dbReference>
<dbReference type="InterPro" id="IPR007214">
    <property type="entry name" value="YbaK/aa-tRNA-synth-assoc-dom"/>
</dbReference>
<dbReference type="SUPFAM" id="SSF55826">
    <property type="entry name" value="YbaK/ProRS associated domain"/>
    <property type="match status" value="1"/>
</dbReference>
<dbReference type="RefSeq" id="WP_189043602.1">
    <property type="nucleotide sequence ID" value="NZ_BMJQ01000003.1"/>
</dbReference>
<dbReference type="Gene3D" id="3.90.960.10">
    <property type="entry name" value="YbaK/aminoacyl-tRNA synthetase-associated domain"/>
    <property type="match status" value="1"/>
</dbReference>
<evidence type="ECO:0000313" key="3">
    <source>
        <dbReference type="Proteomes" id="UP000646365"/>
    </source>
</evidence>
<dbReference type="GO" id="GO:0002161">
    <property type="term" value="F:aminoacyl-tRNA deacylase activity"/>
    <property type="evidence" value="ECO:0007669"/>
    <property type="project" value="InterPro"/>
</dbReference>
<comment type="caution">
    <text evidence="2">The sequence shown here is derived from an EMBL/GenBank/DDBJ whole genome shotgun (WGS) entry which is preliminary data.</text>
</comment>
<reference evidence="2" key="1">
    <citation type="journal article" date="2014" name="Int. J. Syst. Evol. Microbiol.">
        <title>Complete genome sequence of Corynebacterium casei LMG S-19264T (=DSM 44701T), isolated from a smear-ripened cheese.</title>
        <authorList>
            <consortium name="US DOE Joint Genome Institute (JGI-PGF)"/>
            <person name="Walter F."/>
            <person name="Albersmeier A."/>
            <person name="Kalinowski J."/>
            <person name="Ruckert C."/>
        </authorList>
    </citation>
    <scope>NUCLEOTIDE SEQUENCE</scope>
    <source>
        <strain evidence="2">CGMCC 1.15725</strain>
    </source>
</reference>